<organism evidence="3">
    <name type="scientific">marine metagenome</name>
    <dbReference type="NCBI Taxonomy" id="408172"/>
    <lineage>
        <taxon>unclassified sequences</taxon>
        <taxon>metagenomes</taxon>
        <taxon>ecological metagenomes</taxon>
    </lineage>
</organism>
<dbReference type="EMBL" id="UINC01080334">
    <property type="protein sequence ID" value="SVC23172.1"/>
    <property type="molecule type" value="Genomic_DNA"/>
</dbReference>
<feature type="transmembrane region" description="Helical" evidence="1">
    <location>
        <begin position="185"/>
        <end position="214"/>
    </location>
</feature>
<keyword evidence="1" id="KW-0812">Transmembrane</keyword>
<feature type="transmembrane region" description="Helical" evidence="1">
    <location>
        <begin position="339"/>
        <end position="360"/>
    </location>
</feature>
<evidence type="ECO:0000313" key="3">
    <source>
        <dbReference type="EMBL" id="SVC23172.1"/>
    </source>
</evidence>
<dbReference type="Pfam" id="PF13231">
    <property type="entry name" value="PMT_2"/>
    <property type="match status" value="1"/>
</dbReference>
<feature type="non-terminal residue" evidence="3">
    <location>
        <position position="391"/>
    </location>
</feature>
<reference evidence="3" key="1">
    <citation type="submission" date="2018-05" db="EMBL/GenBank/DDBJ databases">
        <authorList>
            <person name="Lanie J.A."/>
            <person name="Ng W.-L."/>
            <person name="Kazmierczak K.M."/>
            <person name="Andrzejewski T.M."/>
            <person name="Davidsen T.M."/>
            <person name="Wayne K.J."/>
            <person name="Tettelin H."/>
            <person name="Glass J.I."/>
            <person name="Rusch D."/>
            <person name="Podicherti R."/>
            <person name="Tsui H.-C.T."/>
            <person name="Winkler M.E."/>
        </authorList>
    </citation>
    <scope>NUCLEOTIDE SEQUENCE</scope>
</reference>
<feature type="transmembrane region" description="Helical" evidence="1">
    <location>
        <begin position="226"/>
        <end position="246"/>
    </location>
</feature>
<gene>
    <name evidence="3" type="ORF">METZ01_LOCUS276026</name>
</gene>
<evidence type="ECO:0000256" key="1">
    <source>
        <dbReference type="SAM" id="Phobius"/>
    </source>
</evidence>
<name>A0A382KIJ2_9ZZZZ</name>
<feature type="transmembrane region" description="Helical" evidence="1">
    <location>
        <begin position="94"/>
        <end position="124"/>
    </location>
</feature>
<dbReference type="AlphaFoldDB" id="A0A382KIJ2"/>
<keyword evidence="1" id="KW-1133">Transmembrane helix</keyword>
<feature type="domain" description="Glycosyltransferase RgtA/B/C/D-like" evidence="2">
    <location>
        <begin position="86"/>
        <end position="233"/>
    </location>
</feature>
<keyword evidence="1" id="KW-0472">Membrane</keyword>
<feature type="transmembrane region" description="Helical" evidence="1">
    <location>
        <begin position="313"/>
        <end position="333"/>
    </location>
</feature>
<protein>
    <recommendedName>
        <fullName evidence="2">Glycosyltransferase RgtA/B/C/D-like domain-containing protein</fullName>
    </recommendedName>
</protein>
<accession>A0A382KIJ2</accession>
<sequence>MNEVEVGSQGKMARPREVLSTLRRVVTRSPDGHFPWAAVVFVVFAAAYLPLARFGVDPHHDGLMLKPALVVADGGVIHRDVFSQYGPMASWVHALWVVLLGPTLWAIRTGTALMLVTAATFLFIAWRRVFGQGVALVAISCALLLTPFFSPEIPPNPWSADVAFLFVALLALVLTTNWRPPFSPLWGSFAAGAVVGVTCLARLNVGILLAVLLGLSELLRGRFRRLVFFVAGFTTAVGFAALSLGLDGALDEWWFQSIVTPRSTIVDFFGPSGGPFIRQQMWYLAIPSGAFVLLTVAAVGGGLERMVLRRKVAFLRISVITVISVAIVVYHKGWSLPGWNRWDACWALIILTIGGAPLFLRWRRNPVDKWPGASLHNDDSHMSEGLWLISL</sequence>
<evidence type="ECO:0000259" key="2">
    <source>
        <dbReference type="Pfam" id="PF13231"/>
    </source>
</evidence>
<feature type="transmembrane region" description="Helical" evidence="1">
    <location>
        <begin position="34"/>
        <end position="56"/>
    </location>
</feature>
<dbReference type="InterPro" id="IPR038731">
    <property type="entry name" value="RgtA/B/C-like"/>
</dbReference>
<proteinExistence type="predicted"/>
<feature type="transmembrane region" description="Helical" evidence="1">
    <location>
        <begin position="281"/>
        <end position="301"/>
    </location>
</feature>
<feature type="transmembrane region" description="Helical" evidence="1">
    <location>
        <begin position="130"/>
        <end position="150"/>
    </location>
</feature>